<evidence type="ECO:0000256" key="1">
    <source>
        <dbReference type="SAM" id="MobiDB-lite"/>
    </source>
</evidence>
<feature type="region of interest" description="Disordered" evidence="1">
    <location>
        <begin position="65"/>
        <end position="88"/>
    </location>
</feature>
<dbReference type="Proteomes" id="UP000689967">
    <property type="component" value="Unassembled WGS sequence"/>
</dbReference>
<gene>
    <name evidence="2" type="ORF">JJQ90_24850</name>
</gene>
<dbReference type="EMBL" id="JAERQM010000010">
    <property type="protein sequence ID" value="MBU8546972.1"/>
    <property type="molecule type" value="Genomic_DNA"/>
</dbReference>
<keyword evidence="3" id="KW-1185">Reference proteome</keyword>
<dbReference type="RefSeq" id="WP_216878987.1">
    <property type="nucleotide sequence ID" value="NZ_JAERQM010000010.1"/>
</dbReference>
<reference evidence="2 3" key="1">
    <citation type="submission" date="2021-01" db="EMBL/GenBank/DDBJ databases">
        <title>Roseomonas sp. nov, a bacterium isolated from an oil production mixture in Yumen Oilfield.</title>
        <authorList>
            <person name="Wu D."/>
        </authorList>
    </citation>
    <scope>NUCLEOTIDE SEQUENCE [LARGE SCALE GENOMIC DNA]</scope>
    <source>
        <strain evidence="2 3">ROY-5-3</strain>
    </source>
</reference>
<evidence type="ECO:0000313" key="2">
    <source>
        <dbReference type="EMBL" id="MBU8546972.1"/>
    </source>
</evidence>
<accession>A0ABS6HGW3</accession>
<evidence type="ECO:0000313" key="3">
    <source>
        <dbReference type="Proteomes" id="UP000689967"/>
    </source>
</evidence>
<protein>
    <submittedName>
        <fullName evidence="2">Uncharacterized protein</fullName>
    </submittedName>
</protein>
<organism evidence="2 3">
    <name type="scientific">Falsiroseomonas oleicola</name>
    <dbReference type="NCBI Taxonomy" id="2801474"/>
    <lineage>
        <taxon>Bacteria</taxon>
        <taxon>Pseudomonadati</taxon>
        <taxon>Pseudomonadota</taxon>
        <taxon>Alphaproteobacteria</taxon>
        <taxon>Acetobacterales</taxon>
        <taxon>Roseomonadaceae</taxon>
        <taxon>Falsiroseomonas</taxon>
    </lineage>
</organism>
<comment type="caution">
    <text evidence="2">The sequence shown here is derived from an EMBL/GenBank/DDBJ whole genome shotgun (WGS) entry which is preliminary data.</text>
</comment>
<name>A0ABS6HGW3_9PROT</name>
<sequence length="108" mass="12026">MLKLNIDAVEFREMCRYFLDVGIRQPLDPRMRAAKKILVEIENPDIHAALQLAFQGPGVSGDSAELIIGADDGDPRAPLHQMARRPGFRSDMHSRRVPVCLCSATQGR</sequence>
<proteinExistence type="predicted"/>